<feature type="non-terminal residue" evidence="2">
    <location>
        <position position="154"/>
    </location>
</feature>
<proteinExistence type="predicted"/>
<dbReference type="Pfam" id="PF07727">
    <property type="entry name" value="RVT_2"/>
    <property type="match status" value="1"/>
</dbReference>
<name>A0A699W291_TANCI</name>
<sequence length="154" mass="17558">MIISLYVDDMIYTGSSLHLISEFKESMKKMFDMTDLGELRYFLGLEISQTEGGIFLSQRKYIKDTLESFNMLNCNSVITPMNPEEKLRADDGTGRANESLYRSLIGRLIYVTHSRPDLSFTVGVLSRFMHNPSKKHFGAAKRVLRYLAGTMKLG</sequence>
<gene>
    <name evidence="2" type="ORF">Tci_911775</name>
</gene>
<dbReference type="PANTHER" id="PTHR11439:SF463">
    <property type="entry name" value="REVERSE TRANSCRIPTASE TY1_COPIA-TYPE DOMAIN-CONTAINING PROTEIN"/>
    <property type="match status" value="1"/>
</dbReference>
<protein>
    <submittedName>
        <fullName evidence="2">Retrovirus-related Pol polyprotein from transposon TNT 1-94</fullName>
    </submittedName>
</protein>
<reference evidence="2" key="1">
    <citation type="journal article" date="2019" name="Sci. Rep.">
        <title>Draft genome of Tanacetum cinerariifolium, the natural source of mosquito coil.</title>
        <authorList>
            <person name="Yamashiro T."/>
            <person name="Shiraishi A."/>
            <person name="Satake H."/>
            <person name="Nakayama K."/>
        </authorList>
    </citation>
    <scope>NUCLEOTIDE SEQUENCE</scope>
</reference>
<feature type="domain" description="Reverse transcriptase Ty1/copia-type" evidence="1">
    <location>
        <begin position="1"/>
        <end position="82"/>
    </location>
</feature>
<organism evidence="2">
    <name type="scientific">Tanacetum cinerariifolium</name>
    <name type="common">Dalmatian daisy</name>
    <name type="synonym">Chrysanthemum cinerariifolium</name>
    <dbReference type="NCBI Taxonomy" id="118510"/>
    <lineage>
        <taxon>Eukaryota</taxon>
        <taxon>Viridiplantae</taxon>
        <taxon>Streptophyta</taxon>
        <taxon>Embryophyta</taxon>
        <taxon>Tracheophyta</taxon>
        <taxon>Spermatophyta</taxon>
        <taxon>Magnoliopsida</taxon>
        <taxon>eudicotyledons</taxon>
        <taxon>Gunneridae</taxon>
        <taxon>Pentapetalae</taxon>
        <taxon>asterids</taxon>
        <taxon>campanulids</taxon>
        <taxon>Asterales</taxon>
        <taxon>Asteraceae</taxon>
        <taxon>Asteroideae</taxon>
        <taxon>Anthemideae</taxon>
        <taxon>Anthemidinae</taxon>
        <taxon>Tanacetum</taxon>
    </lineage>
</organism>
<dbReference type="EMBL" id="BKCJ011522470">
    <property type="protein sequence ID" value="GFD39806.1"/>
    <property type="molecule type" value="Genomic_DNA"/>
</dbReference>
<comment type="caution">
    <text evidence="2">The sequence shown here is derived from an EMBL/GenBank/DDBJ whole genome shotgun (WGS) entry which is preliminary data.</text>
</comment>
<evidence type="ECO:0000259" key="1">
    <source>
        <dbReference type="Pfam" id="PF07727"/>
    </source>
</evidence>
<dbReference type="InterPro" id="IPR043502">
    <property type="entry name" value="DNA/RNA_pol_sf"/>
</dbReference>
<accession>A0A699W291</accession>
<dbReference type="PANTHER" id="PTHR11439">
    <property type="entry name" value="GAG-POL-RELATED RETROTRANSPOSON"/>
    <property type="match status" value="1"/>
</dbReference>
<dbReference type="AlphaFoldDB" id="A0A699W291"/>
<evidence type="ECO:0000313" key="2">
    <source>
        <dbReference type="EMBL" id="GFD39806.1"/>
    </source>
</evidence>
<dbReference type="InterPro" id="IPR013103">
    <property type="entry name" value="RVT_2"/>
</dbReference>
<dbReference type="SUPFAM" id="SSF56672">
    <property type="entry name" value="DNA/RNA polymerases"/>
    <property type="match status" value="1"/>
</dbReference>